<dbReference type="InterPro" id="IPR002182">
    <property type="entry name" value="NB-ARC"/>
</dbReference>
<accession>A0A2P6PES7</accession>
<evidence type="ECO:0000256" key="5">
    <source>
        <dbReference type="SAM" id="MobiDB-lite"/>
    </source>
</evidence>
<dbReference type="InterPro" id="IPR032675">
    <property type="entry name" value="LRR_dom_sf"/>
</dbReference>
<dbReference type="Proteomes" id="UP000238479">
    <property type="component" value="Chromosome 7"/>
</dbReference>
<dbReference type="PANTHER" id="PTHR11017">
    <property type="entry name" value="LEUCINE-RICH REPEAT-CONTAINING PROTEIN"/>
    <property type="match status" value="1"/>
</dbReference>
<name>A0A2P6PES7_ROSCH</name>
<dbReference type="FunFam" id="3.40.50.10140:FF:000007">
    <property type="entry name" value="Disease resistance protein (TIR-NBS-LRR class)"/>
    <property type="match status" value="1"/>
</dbReference>
<protein>
    <submittedName>
        <fullName evidence="7">Putative winged helix-turn-helix DNA-binding domain, toll-like receptor</fullName>
    </submittedName>
</protein>
<keyword evidence="1" id="KW-0433">Leucine-rich repeat</keyword>
<dbReference type="SMART" id="SM00255">
    <property type="entry name" value="TIR"/>
    <property type="match status" value="1"/>
</dbReference>
<organism evidence="7 8">
    <name type="scientific">Rosa chinensis</name>
    <name type="common">China rose</name>
    <dbReference type="NCBI Taxonomy" id="74649"/>
    <lineage>
        <taxon>Eukaryota</taxon>
        <taxon>Viridiplantae</taxon>
        <taxon>Streptophyta</taxon>
        <taxon>Embryophyta</taxon>
        <taxon>Tracheophyta</taxon>
        <taxon>Spermatophyta</taxon>
        <taxon>Magnoliopsida</taxon>
        <taxon>eudicotyledons</taxon>
        <taxon>Gunneridae</taxon>
        <taxon>Pentapetalae</taxon>
        <taxon>rosids</taxon>
        <taxon>fabids</taxon>
        <taxon>Rosales</taxon>
        <taxon>Rosaceae</taxon>
        <taxon>Rosoideae</taxon>
        <taxon>Rosoideae incertae sedis</taxon>
        <taxon>Rosa</taxon>
    </lineage>
</organism>
<feature type="region of interest" description="Disordered" evidence="5">
    <location>
        <begin position="1103"/>
        <end position="1144"/>
    </location>
</feature>
<dbReference type="InterPro" id="IPR001611">
    <property type="entry name" value="Leu-rich_rpt"/>
</dbReference>
<dbReference type="PROSITE" id="PS50104">
    <property type="entry name" value="TIR"/>
    <property type="match status" value="1"/>
</dbReference>
<dbReference type="InterPro" id="IPR000157">
    <property type="entry name" value="TIR_dom"/>
</dbReference>
<dbReference type="Pfam" id="PF01582">
    <property type="entry name" value="TIR"/>
    <property type="match status" value="1"/>
</dbReference>
<keyword evidence="4" id="KW-0520">NAD</keyword>
<dbReference type="InterPro" id="IPR044974">
    <property type="entry name" value="Disease_R_plants"/>
</dbReference>
<comment type="caution">
    <text evidence="7">The sequence shown here is derived from an EMBL/GenBank/DDBJ whole genome shotgun (WGS) entry which is preliminary data.</text>
</comment>
<dbReference type="Gramene" id="PRQ20432">
    <property type="protein sequence ID" value="PRQ20432"/>
    <property type="gene ID" value="RchiOBHm_Chr7g0228121"/>
</dbReference>
<dbReference type="OMA" id="FARNSHE"/>
<evidence type="ECO:0000313" key="7">
    <source>
        <dbReference type="EMBL" id="PRQ20432.1"/>
    </source>
</evidence>
<dbReference type="OrthoDB" id="1901675at2759"/>
<evidence type="ECO:0000259" key="6">
    <source>
        <dbReference type="PROSITE" id="PS50104"/>
    </source>
</evidence>
<reference evidence="7 8" key="1">
    <citation type="journal article" date="2018" name="Nat. Genet.">
        <title>The Rosa genome provides new insights in the design of modern roses.</title>
        <authorList>
            <person name="Bendahmane M."/>
        </authorList>
    </citation>
    <scope>NUCLEOTIDE SEQUENCE [LARGE SCALE GENOMIC DNA]</scope>
    <source>
        <strain evidence="8">cv. Old Blush</strain>
    </source>
</reference>
<evidence type="ECO:0000313" key="8">
    <source>
        <dbReference type="Proteomes" id="UP000238479"/>
    </source>
</evidence>
<dbReference type="Gene3D" id="1.10.8.430">
    <property type="entry name" value="Helical domain of apoptotic protease-activating factors"/>
    <property type="match status" value="1"/>
</dbReference>
<gene>
    <name evidence="7" type="ORF">RchiOBHm_Chr7g0228121</name>
</gene>
<dbReference type="InterPro" id="IPR027417">
    <property type="entry name" value="P-loop_NTPase"/>
</dbReference>
<dbReference type="EMBL" id="PDCK01000045">
    <property type="protein sequence ID" value="PRQ20432.1"/>
    <property type="molecule type" value="Genomic_DNA"/>
</dbReference>
<dbReference type="GO" id="GO:0003677">
    <property type="term" value="F:DNA binding"/>
    <property type="evidence" value="ECO:0007669"/>
    <property type="project" value="UniProtKB-KW"/>
</dbReference>
<dbReference type="Pfam" id="PF00931">
    <property type="entry name" value="NB-ARC"/>
    <property type="match status" value="1"/>
</dbReference>
<keyword evidence="3" id="KW-0611">Plant defense</keyword>
<dbReference type="PRINTS" id="PR00364">
    <property type="entry name" value="DISEASERSIST"/>
</dbReference>
<keyword evidence="7" id="KW-0675">Receptor</keyword>
<dbReference type="GO" id="GO:0043531">
    <property type="term" value="F:ADP binding"/>
    <property type="evidence" value="ECO:0007669"/>
    <property type="project" value="InterPro"/>
</dbReference>
<dbReference type="InterPro" id="IPR036390">
    <property type="entry name" value="WH_DNA-bd_sf"/>
</dbReference>
<dbReference type="GO" id="GO:0007165">
    <property type="term" value="P:signal transduction"/>
    <property type="evidence" value="ECO:0007669"/>
    <property type="project" value="InterPro"/>
</dbReference>
<dbReference type="SUPFAM" id="SSF52540">
    <property type="entry name" value="P-loop containing nucleoside triphosphate hydrolases"/>
    <property type="match status" value="1"/>
</dbReference>
<feature type="compositionally biased region" description="Basic and acidic residues" evidence="5">
    <location>
        <begin position="1114"/>
        <end position="1127"/>
    </location>
</feature>
<dbReference type="InterPro" id="IPR042197">
    <property type="entry name" value="Apaf_helical"/>
</dbReference>
<dbReference type="InterPro" id="IPR035897">
    <property type="entry name" value="Toll_tir_struct_dom_sf"/>
</dbReference>
<sequence length="1170" mass="131911">MATGAIQKVPCYSYSPSSSSSSRRWTYDVFLSFRGEDTRKGFTGHLHMALKEAGINAFIDDQLRRGEDITAELVQAIEGSRISVIVFSRRYADSGWCLEELVKIMECRTTLGQMVLPIFYDVDPSVVRRQTGIFADAFKKHEERFREDKVKVQRWRDALTEAANLSGHHLADGHEAKFIKEIINAEINKQLTNTQLFIADYQVGLNSRAEKIINHLNIGKNDADVRMVGILGMSGVGKTTVAKVIYNELYHTFRGQISFLEKVRETQHLVDLQRQLLVDILNGTKITISNVSAGIIEIKRRLGSKRVLVIIDDVDHSDQLKALAIKRDSFGAGSRIIITTKDEHFLRQLHVDSIYHAEQMNKEEALELLSWHAFGNCGPDREYLELARKVVDYCGGLPLAIQVLGSFLCTRSTGEWESTVEKLKRIPPREIQEKLKISYDGLGDDTEKDIFLDISCFFIGMDKNYVTHVLDGCGFSSEIGIRVLHERCLITSHQGQKLMMHDLVRDMGREIVRAKSPNNLGKRSRLWHPDDVKSVLTNNTGTKRIEGIILDLADSEDSGFTTEAFKEMQNLRLLQLNYANLTGGYEFFCKEIRWLCWHGFPLSVIPKEFYQPNLVAIDLRFSKLTHVWEDTGVLENLKILNLGHSHYLLESPDFSKLPNLEKLILKDCKSLSKVHKSIGHLKRLVLVNLKDCKVLKALPGSFYKLKTIKTLVLSGCSRFEKFGKNLGNMESLTTLQADKTALTKVPSVGNLYCLRELSLVGCNLHEVPKDLGSLSFLEDLDLGGNSFDSFPDLSRLSSLSDLSLPNCNLTNDAIDSMNLGSLSGLHSLNLDNNNFGSLPSLSGLLQLTCLRMAGCTKLEEINGLPTSLHILNADECTALRRMPNFSEMKMQRLKLNNSPQLIEFPGLEKSLNVAMRLTMMAHNNFTNYLLKDSTLEGWIGAGDILVGGNEIPKWFEYITEDGGQVHFRVPQEIGCDLKVLAVCVVYSANSADSSQGLYDFFFYVVNHTKRTSFKAETDIAFARNSHEYYLWLGHLSNDEFKLGGGDLVDLVAVIPYEEFRVEKIGLRLLSDRCISSYPKPMWYDVIPYYQGLLNITIYECDDEEEEEEGPSHVPSKEHQPFNRRESDDNASMETSTDEESLADQDTPVLGNTWIAIFSKLCCCLPSINSS</sequence>
<dbReference type="PANTHER" id="PTHR11017:SF575">
    <property type="entry name" value="ADP-RIBOSYL CYCLASE_CYCLIC ADP-RIBOSE HYDROLASE"/>
    <property type="match status" value="1"/>
</dbReference>
<evidence type="ECO:0000256" key="2">
    <source>
        <dbReference type="ARBA" id="ARBA00022737"/>
    </source>
</evidence>
<evidence type="ECO:0000256" key="3">
    <source>
        <dbReference type="ARBA" id="ARBA00022821"/>
    </source>
</evidence>
<dbReference type="PROSITE" id="PS51450">
    <property type="entry name" value="LRR"/>
    <property type="match status" value="2"/>
</dbReference>
<keyword evidence="8" id="KW-1185">Reference proteome</keyword>
<evidence type="ECO:0000256" key="4">
    <source>
        <dbReference type="ARBA" id="ARBA00023027"/>
    </source>
</evidence>
<dbReference type="SUPFAM" id="SSF52058">
    <property type="entry name" value="L domain-like"/>
    <property type="match status" value="1"/>
</dbReference>
<dbReference type="Gene3D" id="3.80.10.10">
    <property type="entry name" value="Ribonuclease Inhibitor"/>
    <property type="match status" value="3"/>
</dbReference>
<feature type="domain" description="TIR" evidence="6">
    <location>
        <begin position="25"/>
        <end position="190"/>
    </location>
</feature>
<dbReference type="Gene3D" id="3.40.50.10140">
    <property type="entry name" value="Toll/interleukin-1 receptor homology (TIR) domain"/>
    <property type="match status" value="1"/>
</dbReference>
<dbReference type="InterPro" id="IPR058192">
    <property type="entry name" value="WHD_ROQ1-like"/>
</dbReference>
<dbReference type="SUPFAM" id="SSF46785">
    <property type="entry name" value="Winged helix' DNA-binding domain"/>
    <property type="match status" value="1"/>
</dbReference>
<dbReference type="AlphaFoldDB" id="A0A2P6PES7"/>
<dbReference type="CDD" id="cd00267">
    <property type="entry name" value="ABC_ATPase"/>
    <property type="match status" value="1"/>
</dbReference>
<keyword evidence="2" id="KW-0677">Repeat</keyword>
<dbReference type="Gene3D" id="3.40.50.300">
    <property type="entry name" value="P-loop containing nucleotide triphosphate hydrolases"/>
    <property type="match status" value="1"/>
</dbReference>
<proteinExistence type="predicted"/>
<evidence type="ECO:0000256" key="1">
    <source>
        <dbReference type="ARBA" id="ARBA00022614"/>
    </source>
</evidence>
<keyword evidence="7" id="KW-0238">DNA-binding</keyword>
<dbReference type="SUPFAM" id="SSF52200">
    <property type="entry name" value="Toll/Interleukin receptor TIR domain"/>
    <property type="match status" value="1"/>
</dbReference>
<dbReference type="Pfam" id="PF23282">
    <property type="entry name" value="WHD_ROQ1"/>
    <property type="match status" value="1"/>
</dbReference>
<dbReference type="GO" id="GO:0006952">
    <property type="term" value="P:defense response"/>
    <property type="evidence" value="ECO:0007669"/>
    <property type="project" value="UniProtKB-KW"/>
</dbReference>